<dbReference type="Proteomes" id="UP001596501">
    <property type="component" value="Unassembled WGS sequence"/>
</dbReference>
<dbReference type="RefSeq" id="WP_382223334.1">
    <property type="nucleotide sequence ID" value="NZ_JBHTCA010000006.1"/>
</dbReference>
<reference evidence="3" key="1">
    <citation type="journal article" date="2019" name="Int. J. Syst. Evol. Microbiol.">
        <title>The Global Catalogue of Microorganisms (GCM) 10K type strain sequencing project: providing services to taxonomists for standard genome sequencing and annotation.</title>
        <authorList>
            <consortium name="The Broad Institute Genomics Platform"/>
            <consortium name="The Broad Institute Genome Sequencing Center for Infectious Disease"/>
            <person name="Wu L."/>
            <person name="Ma J."/>
        </authorList>
    </citation>
    <scope>NUCLEOTIDE SEQUENCE [LARGE SCALE GENOMIC DNA]</scope>
    <source>
        <strain evidence="3">CGMCC 1.12371</strain>
    </source>
</reference>
<keyword evidence="1" id="KW-0812">Transmembrane</keyword>
<evidence type="ECO:0000256" key="1">
    <source>
        <dbReference type="SAM" id="Phobius"/>
    </source>
</evidence>
<feature type="transmembrane region" description="Helical" evidence="1">
    <location>
        <begin position="76"/>
        <end position="94"/>
    </location>
</feature>
<name>A0ABW2QJT2_9BURK</name>
<keyword evidence="3" id="KW-1185">Reference proteome</keyword>
<keyword evidence="1" id="KW-0472">Membrane</keyword>
<feature type="transmembrane region" description="Helical" evidence="1">
    <location>
        <begin position="144"/>
        <end position="172"/>
    </location>
</feature>
<gene>
    <name evidence="2" type="ORF">ACFQPB_11035</name>
</gene>
<keyword evidence="1" id="KW-1133">Transmembrane helix</keyword>
<comment type="caution">
    <text evidence="2">The sequence shown here is derived from an EMBL/GenBank/DDBJ whole genome shotgun (WGS) entry which is preliminary data.</text>
</comment>
<sequence length="201" mass="22959">MIRSMLALIGLIIPWYYLSPYLSAPVIYLAGHAMDWTFPWVSGFERHETVGTLITSLNIWGTQGNRLVLAYLTPEVDYRTFGYGLVLFWALMIASHPTGLWKKMALGTLIIVPSQVFSMCFHWLRKSVLIRGTETHIQADISRWMLEVIAYFDQLGVLVLTPLVPALIWLLLDRDFVNKLWIEMVTVGKGSRTRTTEPDGQ</sequence>
<protein>
    <submittedName>
        <fullName evidence="2">Exosortase H-associated membrane protein</fullName>
    </submittedName>
</protein>
<evidence type="ECO:0000313" key="2">
    <source>
        <dbReference type="EMBL" id="MFC7409394.1"/>
    </source>
</evidence>
<feature type="transmembrane region" description="Helical" evidence="1">
    <location>
        <begin position="7"/>
        <end position="30"/>
    </location>
</feature>
<organism evidence="2 3">
    <name type="scientific">Hydrogenophaga atypica</name>
    <dbReference type="NCBI Taxonomy" id="249409"/>
    <lineage>
        <taxon>Bacteria</taxon>
        <taxon>Pseudomonadati</taxon>
        <taxon>Pseudomonadota</taxon>
        <taxon>Betaproteobacteria</taxon>
        <taxon>Burkholderiales</taxon>
        <taxon>Comamonadaceae</taxon>
        <taxon>Hydrogenophaga</taxon>
    </lineage>
</organism>
<proteinExistence type="predicted"/>
<dbReference type="InterPro" id="IPR049823">
    <property type="entry name" value="XrtH_assoc"/>
</dbReference>
<accession>A0ABW2QJT2</accession>
<dbReference type="EMBL" id="JBHTCA010000006">
    <property type="protein sequence ID" value="MFC7409394.1"/>
    <property type="molecule type" value="Genomic_DNA"/>
</dbReference>
<evidence type="ECO:0000313" key="3">
    <source>
        <dbReference type="Proteomes" id="UP001596501"/>
    </source>
</evidence>
<dbReference type="NCBIfam" id="NF041730">
    <property type="entry name" value="XrtH_assoc"/>
    <property type="match status" value="1"/>
</dbReference>